<accession>A0A0D6MNT8</accession>
<dbReference type="OrthoDB" id="9812459at2"/>
<dbReference type="RefSeq" id="WP_048850420.1">
    <property type="nucleotide sequence ID" value="NZ_BALE01000046.1"/>
</dbReference>
<protein>
    <submittedName>
        <fullName evidence="2">AtsE protein</fullName>
    </submittedName>
</protein>
<dbReference type="Gene3D" id="3.30.420.60">
    <property type="entry name" value="eRF1 domain 2"/>
    <property type="match status" value="1"/>
</dbReference>
<evidence type="ECO:0000313" key="3">
    <source>
        <dbReference type="Proteomes" id="UP000032679"/>
    </source>
</evidence>
<dbReference type="InterPro" id="IPR041374">
    <property type="entry name" value="BaeRF_family12"/>
</dbReference>
<sequence>MTTLDPVLYVVADGNKARFLKYDGQQLRTTRSFDAQTAPAHAEVGSIKTPHADPRTQIKERFAREVADAIAHDAQQDSAVEGIALAAPASTLHEIRSHLNKATAAKLVTTESKDLTNIADHDLLSHFHRPATGWEMPAGR</sequence>
<feature type="region of interest" description="Disordered" evidence="1">
    <location>
        <begin position="35"/>
        <end position="55"/>
    </location>
</feature>
<keyword evidence="3" id="KW-1185">Reference proteome</keyword>
<organism evidence="2 3">
    <name type="scientific">Tanticharoenia sakaeratensis NBRC 103193</name>
    <dbReference type="NCBI Taxonomy" id="1231623"/>
    <lineage>
        <taxon>Bacteria</taxon>
        <taxon>Pseudomonadati</taxon>
        <taxon>Pseudomonadota</taxon>
        <taxon>Alphaproteobacteria</taxon>
        <taxon>Acetobacterales</taxon>
        <taxon>Acetobacteraceae</taxon>
        <taxon>Tanticharoenia</taxon>
    </lineage>
</organism>
<evidence type="ECO:0000313" key="2">
    <source>
        <dbReference type="EMBL" id="GAN55347.1"/>
    </source>
</evidence>
<name>A0A0D6MNT8_9PROT</name>
<dbReference type="AlphaFoldDB" id="A0A0D6MNT8"/>
<reference evidence="2 3" key="1">
    <citation type="submission" date="2012-10" db="EMBL/GenBank/DDBJ databases">
        <title>Genome sequencing of Tanticharoenia sakaeratensis NBRC 103193.</title>
        <authorList>
            <person name="Azuma Y."/>
            <person name="Hadano H."/>
            <person name="Hirakawa H."/>
            <person name="Matsushita K."/>
        </authorList>
    </citation>
    <scope>NUCLEOTIDE SEQUENCE [LARGE SCALE GENOMIC DNA]</scope>
    <source>
        <strain evidence="2 3">NBRC 103193</strain>
    </source>
</reference>
<proteinExistence type="predicted"/>
<comment type="caution">
    <text evidence="2">The sequence shown here is derived from an EMBL/GenBank/DDBJ whole genome shotgun (WGS) entry which is preliminary data.</text>
</comment>
<dbReference type="InterPro" id="IPR042226">
    <property type="entry name" value="eFR1_2_sf"/>
</dbReference>
<evidence type="ECO:0000256" key="1">
    <source>
        <dbReference type="SAM" id="MobiDB-lite"/>
    </source>
</evidence>
<gene>
    <name evidence="2" type="ORF">Tasa_046_029</name>
</gene>
<dbReference type="Proteomes" id="UP000032679">
    <property type="component" value="Unassembled WGS sequence"/>
</dbReference>
<dbReference type="EMBL" id="BALE01000046">
    <property type="protein sequence ID" value="GAN55347.1"/>
    <property type="molecule type" value="Genomic_DNA"/>
</dbReference>
<dbReference type="Pfam" id="PF18856">
    <property type="entry name" value="baeRF_family12"/>
    <property type="match status" value="1"/>
</dbReference>